<evidence type="ECO:0000313" key="3">
    <source>
        <dbReference type="Proteomes" id="UP000726737"/>
    </source>
</evidence>
<dbReference type="Proteomes" id="UP000726737">
    <property type="component" value="Unassembled WGS sequence"/>
</dbReference>
<protein>
    <submittedName>
        <fullName evidence="2">Uncharacterized protein</fullName>
    </submittedName>
</protein>
<dbReference type="Gene3D" id="3.80.10.10">
    <property type="entry name" value="Ribonuclease Inhibitor"/>
    <property type="match status" value="1"/>
</dbReference>
<dbReference type="AlphaFoldDB" id="A0A9P6TW81"/>
<feature type="compositionally biased region" description="Polar residues" evidence="1">
    <location>
        <begin position="478"/>
        <end position="493"/>
    </location>
</feature>
<keyword evidence="3" id="KW-1185">Reference proteome</keyword>
<evidence type="ECO:0000256" key="1">
    <source>
        <dbReference type="SAM" id="MobiDB-lite"/>
    </source>
</evidence>
<comment type="caution">
    <text evidence="2">The sequence shown here is derived from an EMBL/GenBank/DDBJ whole genome shotgun (WGS) entry which is preliminary data.</text>
</comment>
<feature type="compositionally biased region" description="Basic and acidic residues" evidence="1">
    <location>
        <begin position="328"/>
        <end position="344"/>
    </location>
</feature>
<dbReference type="OrthoDB" id="120976at2759"/>
<feature type="region of interest" description="Disordered" evidence="1">
    <location>
        <begin position="466"/>
        <end position="515"/>
    </location>
</feature>
<dbReference type="SUPFAM" id="SSF52047">
    <property type="entry name" value="RNI-like"/>
    <property type="match status" value="1"/>
</dbReference>
<sequence length="515" mass="57820">MSTSLFQICVTTIANNLLVYGSLQGLLFDPFGKAIYQEFVSLSNQFKLSSEERQIGLILFAEAYGLDELGPEFTGLRCSRVRDIPYLPSFVECLVYLDLSGGVGSSEEAHFTDKDMAGLASLSQLRILNLAFLSIGDTGLSHLVRSITDGTSGPVYLEYLNISHTDVTDFGFTRLFVGSLLVFPWLLGIDFTSCSINKDTALRLLRGSDQRLKNGNTDAWRRIEHGQCLFPTLRTDEQKRMAGRIYKEADKSSPMQKWVDCLNRQPDLNRKQAWELNLGGEDGLGISESLAIAKLNETYFQPAPDPPPFPLAVSEDWTIRKKKKQYNRKKDKDHTRTDNSAEKQPYDHLMYKRVLISIRGTFGVRPSLPDHVWQEGNSSKSKMIVACVRDRNTVGTGFTREAWRRELSKCRTVTKVANIAPLKPRLRVKNESTSRLVGATLNETVSWNDGPRQLDPFVPSNRIHLSERSAKRKKLFSGRTTPTGSDQTSSSHLPTRRRKTGNTPVGGPHLPFVKS</sequence>
<dbReference type="EMBL" id="JAAAJA010000852">
    <property type="protein sequence ID" value="KAG0249224.1"/>
    <property type="molecule type" value="Genomic_DNA"/>
</dbReference>
<accession>A0A9P6TW81</accession>
<reference evidence="2" key="1">
    <citation type="journal article" date="2020" name="Fungal Divers.">
        <title>Resolving the Mortierellaceae phylogeny through synthesis of multi-gene phylogenetics and phylogenomics.</title>
        <authorList>
            <person name="Vandepol N."/>
            <person name="Liber J."/>
            <person name="Desiro A."/>
            <person name="Na H."/>
            <person name="Kennedy M."/>
            <person name="Barry K."/>
            <person name="Grigoriev I.V."/>
            <person name="Miller A.N."/>
            <person name="O'Donnell K."/>
            <person name="Stajich J.E."/>
            <person name="Bonito G."/>
        </authorList>
    </citation>
    <scope>NUCLEOTIDE SEQUENCE</scope>
    <source>
        <strain evidence="2">KOD948</strain>
    </source>
</reference>
<organism evidence="2 3">
    <name type="scientific">Mortierella polycephala</name>
    <dbReference type="NCBI Taxonomy" id="41804"/>
    <lineage>
        <taxon>Eukaryota</taxon>
        <taxon>Fungi</taxon>
        <taxon>Fungi incertae sedis</taxon>
        <taxon>Mucoromycota</taxon>
        <taxon>Mortierellomycotina</taxon>
        <taxon>Mortierellomycetes</taxon>
        <taxon>Mortierellales</taxon>
        <taxon>Mortierellaceae</taxon>
        <taxon>Mortierella</taxon>
    </lineage>
</organism>
<proteinExistence type="predicted"/>
<feature type="region of interest" description="Disordered" evidence="1">
    <location>
        <begin position="322"/>
        <end position="344"/>
    </location>
</feature>
<evidence type="ECO:0000313" key="2">
    <source>
        <dbReference type="EMBL" id="KAG0249224.1"/>
    </source>
</evidence>
<gene>
    <name evidence="2" type="ORF">BG011_009502</name>
</gene>
<name>A0A9P6TW81_9FUNG</name>
<dbReference type="InterPro" id="IPR032675">
    <property type="entry name" value="LRR_dom_sf"/>
</dbReference>